<gene>
    <name evidence="1" type="ORF">O181_040662</name>
</gene>
<dbReference type="Gene3D" id="3.30.420.10">
    <property type="entry name" value="Ribonuclease H-like superfamily/Ribonuclease H"/>
    <property type="match status" value="1"/>
</dbReference>
<evidence type="ECO:0000313" key="2">
    <source>
        <dbReference type="Proteomes" id="UP000765509"/>
    </source>
</evidence>
<accession>A0A9Q3DF92</accession>
<dbReference type="Proteomes" id="UP000765509">
    <property type="component" value="Unassembled WGS sequence"/>
</dbReference>
<dbReference type="GO" id="GO:0003676">
    <property type="term" value="F:nucleic acid binding"/>
    <property type="evidence" value="ECO:0007669"/>
    <property type="project" value="InterPro"/>
</dbReference>
<organism evidence="1 2">
    <name type="scientific">Austropuccinia psidii MF-1</name>
    <dbReference type="NCBI Taxonomy" id="1389203"/>
    <lineage>
        <taxon>Eukaryota</taxon>
        <taxon>Fungi</taxon>
        <taxon>Dikarya</taxon>
        <taxon>Basidiomycota</taxon>
        <taxon>Pucciniomycotina</taxon>
        <taxon>Pucciniomycetes</taxon>
        <taxon>Pucciniales</taxon>
        <taxon>Sphaerophragmiaceae</taxon>
        <taxon>Austropuccinia</taxon>
    </lineage>
</organism>
<comment type="caution">
    <text evidence="1">The sequence shown here is derived from an EMBL/GenBank/DDBJ whole genome shotgun (WGS) entry which is preliminary data.</text>
</comment>
<dbReference type="AlphaFoldDB" id="A0A9Q3DF92"/>
<dbReference type="OrthoDB" id="3265515at2759"/>
<protein>
    <submittedName>
        <fullName evidence="1">Uncharacterized protein</fullName>
    </submittedName>
</protein>
<dbReference type="InterPro" id="IPR036397">
    <property type="entry name" value="RNaseH_sf"/>
</dbReference>
<reference evidence="1" key="1">
    <citation type="submission" date="2021-03" db="EMBL/GenBank/DDBJ databases">
        <title>Draft genome sequence of rust myrtle Austropuccinia psidii MF-1, a brazilian biotype.</title>
        <authorList>
            <person name="Quecine M.C."/>
            <person name="Pachon D.M.R."/>
            <person name="Bonatelli M.L."/>
            <person name="Correr F.H."/>
            <person name="Franceschini L.M."/>
            <person name="Leite T.F."/>
            <person name="Margarido G.R.A."/>
            <person name="Almeida C.A."/>
            <person name="Ferrarezi J.A."/>
            <person name="Labate C.A."/>
        </authorList>
    </citation>
    <scope>NUCLEOTIDE SEQUENCE</scope>
    <source>
        <strain evidence="1">MF-1</strain>
    </source>
</reference>
<name>A0A9Q3DF92_9BASI</name>
<evidence type="ECO:0000313" key="1">
    <source>
        <dbReference type="EMBL" id="MBW0500947.1"/>
    </source>
</evidence>
<dbReference type="EMBL" id="AVOT02016072">
    <property type="protein sequence ID" value="MBW0500947.1"/>
    <property type="molecule type" value="Genomic_DNA"/>
</dbReference>
<keyword evidence="2" id="KW-1185">Reference proteome</keyword>
<proteinExistence type="predicted"/>
<sequence length="170" mass="19132">MRQIPISFIKYFGNVPDFTNQHIKLTHNYIHRKLTGPKEDPAAEMIRRELWSKPINHPSPLSLIIGIEELKKGHRSNCETILPLPITQTANTSLTKEQAREVVPNHIKEKIKKNTLVLFSEGSLLHQKGGGAAAILVNTGQSKMTYIGKDTLITNFKAELTALLLYQDLI</sequence>